<evidence type="ECO:0000256" key="7">
    <source>
        <dbReference type="ARBA" id="ARBA00023310"/>
    </source>
</evidence>
<dbReference type="HAMAP" id="MF_01416">
    <property type="entry name" value="ATP_synth_delta_bact"/>
    <property type="match status" value="1"/>
</dbReference>
<dbReference type="PRINTS" id="PR00125">
    <property type="entry name" value="ATPASEDELTA"/>
</dbReference>
<dbReference type="NCBIfam" id="TIGR01145">
    <property type="entry name" value="ATP_synt_delta"/>
    <property type="match status" value="1"/>
</dbReference>
<evidence type="ECO:0000256" key="5">
    <source>
        <dbReference type="ARBA" id="ARBA00023136"/>
    </source>
</evidence>
<dbReference type="EMBL" id="CP034855">
    <property type="protein sequence ID" value="QCI25247.1"/>
    <property type="molecule type" value="Genomic_DNA"/>
</dbReference>
<reference evidence="9 10" key="1">
    <citation type="submission" date="2018-12" db="EMBL/GenBank/DDBJ databases">
        <authorList>
            <person name="Chong R.A."/>
        </authorList>
    </citation>
    <scope>NUCLEOTIDE SEQUENCE [LARGE SCALE GENOMIC DNA]</scope>
    <source>
        <strain evidence="9 10">Sav</strain>
    </source>
</reference>
<dbReference type="SUPFAM" id="SSF47928">
    <property type="entry name" value="N-terminal domain of the delta subunit of the F1F0-ATP synthase"/>
    <property type="match status" value="1"/>
</dbReference>
<evidence type="ECO:0000313" key="10">
    <source>
        <dbReference type="Proteomes" id="UP000298585"/>
    </source>
</evidence>
<keyword evidence="5 8" id="KW-0472">Membrane</keyword>
<comment type="subcellular location">
    <subcellularLocation>
        <location evidence="8">Cell membrane</location>
        <topology evidence="8">Peripheral membrane protein</topology>
    </subcellularLocation>
    <subcellularLocation>
        <location evidence="1">Membrane</location>
    </subcellularLocation>
</comment>
<evidence type="ECO:0000313" key="9">
    <source>
        <dbReference type="EMBL" id="QCI25247.1"/>
    </source>
</evidence>
<dbReference type="RefSeq" id="WP_158337865.1">
    <property type="nucleotide sequence ID" value="NZ_CP034855.1"/>
</dbReference>
<evidence type="ECO:0000256" key="2">
    <source>
        <dbReference type="ARBA" id="ARBA00022448"/>
    </source>
</evidence>
<dbReference type="AlphaFoldDB" id="A0A4D6Y6T0"/>
<keyword evidence="2 8" id="KW-0813">Transport</keyword>
<evidence type="ECO:0000256" key="8">
    <source>
        <dbReference type="HAMAP-Rule" id="MF_01416"/>
    </source>
</evidence>
<keyword evidence="3 8" id="KW-0375">Hydrogen ion transport</keyword>
<dbReference type="NCBIfam" id="NF004402">
    <property type="entry name" value="PRK05758.2-2"/>
    <property type="match status" value="1"/>
</dbReference>
<evidence type="ECO:0000256" key="3">
    <source>
        <dbReference type="ARBA" id="ARBA00022781"/>
    </source>
</evidence>
<dbReference type="Pfam" id="PF00213">
    <property type="entry name" value="OSCP"/>
    <property type="match status" value="1"/>
</dbReference>
<dbReference type="PANTHER" id="PTHR11910">
    <property type="entry name" value="ATP SYNTHASE DELTA CHAIN"/>
    <property type="match status" value="1"/>
</dbReference>
<gene>
    <name evidence="8" type="primary">atpH</name>
    <name evidence="9" type="ORF">D9V77_00025</name>
</gene>
<dbReference type="InterPro" id="IPR026015">
    <property type="entry name" value="ATP_synth_OSCP/delta_N_sf"/>
</dbReference>
<keyword evidence="8" id="KW-1003">Cell membrane</keyword>
<dbReference type="Proteomes" id="UP000298585">
    <property type="component" value="Chromosome"/>
</dbReference>
<evidence type="ECO:0000256" key="6">
    <source>
        <dbReference type="ARBA" id="ARBA00023196"/>
    </source>
</evidence>
<keyword evidence="7 8" id="KW-0066">ATP synthesis</keyword>
<keyword evidence="4 8" id="KW-0406">Ion transport</keyword>
<keyword evidence="9" id="KW-0378">Hydrolase</keyword>
<dbReference type="Gene3D" id="1.10.520.20">
    <property type="entry name" value="N-terminal domain of the delta subunit of the F1F0-ATP synthase"/>
    <property type="match status" value="1"/>
</dbReference>
<dbReference type="GO" id="GO:0046933">
    <property type="term" value="F:proton-transporting ATP synthase activity, rotational mechanism"/>
    <property type="evidence" value="ECO:0007669"/>
    <property type="project" value="UniProtKB-UniRule"/>
</dbReference>
<comment type="function">
    <text evidence="8">F(1)F(0) ATP synthase produces ATP from ADP in the presence of a proton or sodium gradient. F-type ATPases consist of two structural domains, F(1) containing the extramembraneous catalytic core and F(0) containing the membrane proton channel, linked together by a central stalk and a peripheral stalk. During catalysis, ATP synthesis in the catalytic domain of F(1) is coupled via a rotary mechanism of the central stalk subunits to proton translocation.</text>
</comment>
<protein>
    <recommendedName>
        <fullName evidence="8">ATP synthase subunit delta</fullName>
    </recommendedName>
    <alternativeName>
        <fullName evidence="8">ATP synthase F(1) sector subunit delta</fullName>
    </alternativeName>
    <alternativeName>
        <fullName evidence="8">F-type ATPase subunit delta</fullName>
        <shortName evidence="8">F-ATPase subunit delta</shortName>
    </alternativeName>
</protein>
<dbReference type="GO" id="GO:0005886">
    <property type="term" value="C:plasma membrane"/>
    <property type="evidence" value="ECO:0007669"/>
    <property type="project" value="UniProtKB-SubCell"/>
</dbReference>
<dbReference type="GO" id="GO:0045259">
    <property type="term" value="C:proton-transporting ATP synthase complex"/>
    <property type="evidence" value="ECO:0007669"/>
    <property type="project" value="UniProtKB-KW"/>
</dbReference>
<dbReference type="OrthoDB" id="9816221at2"/>
<accession>A0A4D6Y6T0</accession>
<keyword evidence="6 8" id="KW-0139">CF(1)</keyword>
<dbReference type="GO" id="GO:0016787">
    <property type="term" value="F:hydrolase activity"/>
    <property type="evidence" value="ECO:0007669"/>
    <property type="project" value="UniProtKB-KW"/>
</dbReference>
<evidence type="ECO:0000256" key="4">
    <source>
        <dbReference type="ARBA" id="ARBA00023065"/>
    </source>
</evidence>
<comment type="similarity">
    <text evidence="8">Belongs to the ATPase delta chain family.</text>
</comment>
<reference evidence="9 10" key="2">
    <citation type="submission" date="2019-05" db="EMBL/GenBank/DDBJ databases">
        <title>Genome evolution of the obligate endosymbiont Buchnera aphidicola.</title>
        <authorList>
            <person name="Moran N.A."/>
        </authorList>
    </citation>
    <scope>NUCLEOTIDE SEQUENCE [LARGE SCALE GENOMIC DNA]</scope>
    <source>
        <strain evidence="9 10">Sav</strain>
    </source>
</reference>
<name>A0A4D6Y6T0_9GAMM</name>
<dbReference type="InterPro" id="IPR000711">
    <property type="entry name" value="ATPase_OSCP/dsu"/>
</dbReference>
<organism evidence="9 10">
    <name type="scientific">Buchnera aphidicola</name>
    <name type="common">Sitobion avenae</name>
    <dbReference type="NCBI Taxonomy" id="571428"/>
    <lineage>
        <taxon>Bacteria</taxon>
        <taxon>Pseudomonadati</taxon>
        <taxon>Pseudomonadota</taxon>
        <taxon>Gammaproteobacteria</taxon>
        <taxon>Enterobacterales</taxon>
        <taxon>Erwiniaceae</taxon>
        <taxon>Buchnera</taxon>
    </lineage>
</organism>
<proteinExistence type="inferred from homology"/>
<sequence length="177" mass="20467">MSVADTISRPYAQAIFEIAIENNTIEEWKQILIFIKVLATYKKVRNFLSGSLSSEYLSSIFITIGGGLINKNAENLIKLLSEHQRFNISNNILEQFLKLEAFHKKIMLVELRSAFSLKERNISKVRKILERFFLRKIKFTCKVDPKILDGMIIKVNNTVFDLSTQNHLKQLSNALNF</sequence>
<evidence type="ECO:0000256" key="1">
    <source>
        <dbReference type="ARBA" id="ARBA00004370"/>
    </source>
</evidence>
<comment type="function">
    <text evidence="8">This protein is part of the stalk that links CF(0) to CF(1). It either transmits conformational changes from CF(0) to CF(1) or is implicated in proton conduction.</text>
</comment>